<evidence type="ECO:0000259" key="4">
    <source>
        <dbReference type="PROSITE" id="PS50002"/>
    </source>
</evidence>
<dbReference type="CDD" id="cd00174">
    <property type="entry name" value="SH3"/>
    <property type="match status" value="2"/>
</dbReference>
<dbReference type="InterPro" id="IPR001452">
    <property type="entry name" value="SH3_domain"/>
</dbReference>
<proteinExistence type="predicted"/>
<dbReference type="WBParaSite" id="HCON_00086800-00001">
    <property type="protein sequence ID" value="HCON_00086800-00001"/>
    <property type="gene ID" value="HCON_00086800"/>
</dbReference>
<dbReference type="PANTHER" id="PTHR45929">
    <property type="entry name" value="JAK PATHWAY SIGNAL TRANSDUCTION ADAPTOR MOLECULE"/>
    <property type="match status" value="1"/>
</dbReference>
<feature type="compositionally biased region" description="Low complexity" evidence="3">
    <location>
        <begin position="92"/>
        <end position="103"/>
    </location>
</feature>
<dbReference type="InterPro" id="IPR036028">
    <property type="entry name" value="SH3-like_dom_sf"/>
</dbReference>
<feature type="domain" description="SH3" evidence="4">
    <location>
        <begin position="206"/>
        <end position="267"/>
    </location>
</feature>
<dbReference type="SMART" id="SM00326">
    <property type="entry name" value="SH3"/>
    <property type="match status" value="3"/>
</dbReference>
<evidence type="ECO:0000256" key="3">
    <source>
        <dbReference type="SAM" id="MobiDB-lite"/>
    </source>
</evidence>
<feature type="region of interest" description="Disordered" evidence="3">
    <location>
        <begin position="48"/>
        <end position="103"/>
    </location>
</feature>
<dbReference type="Proteomes" id="UP000025227">
    <property type="component" value="Unplaced"/>
</dbReference>
<keyword evidence="5" id="KW-1185">Reference proteome</keyword>
<evidence type="ECO:0000256" key="1">
    <source>
        <dbReference type="ARBA" id="ARBA00022443"/>
    </source>
</evidence>
<feature type="compositionally biased region" description="Low complexity" evidence="3">
    <location>
        <begin position="196"/>
        <end position="205"/>
    </location>
</feature>
<evidence type="ECO:0000256" key="2">
    <source>
        <dbReference type="PROSITE-ProRule" id="PRU00192"/>
    </source>
</evidence>
<sequence>MPKSDTAFSVSAAKAFFEAAKKPELRQAAVAAAKNPFVRSVAKTAVTDKETRTQLIAALEKQYGAKSPGAKPSPSAKPKHDDVAPPPPPAHRVPTGYSATSSSHSLTSYASASTASTSISDYSKPLPSTLPSTSTYQGSASSNDLGRSPVVVELQELQLNKQGVRNSAPSQTSPPIPPTSRIQDSMRPPRPPPPKSSSGIASAASSSQPHAIVKYPFKGSQQDELSCVEGDIVMLRRDVDNQWIYGMNNRTGQFGIVPLSFLDIQVPLTSRIPPQAVYATALYDYDSNTPGDLTFRAQDQIIATERVGPDWLRVAGDLEFKAGDTIEVMARLDQDWIQGRLNGREGLAPLTFLAPYGTPVKSPKTRGIAAIAALGGTGRTVTAIADHTSDDPNMLYFTKGDRIIIVEDVDSYWYRGKVEGFKTLPAGLFPKALVQED</sequence>
<dbReference type="InterPro" id="IPR050670">
    <property type="entry name" value="STAM"/>
</dbReference>
<feature type="compositionally biased region" description="Low complexity" evidence="3">
    <location>
        <begin position="64"/>
        <end position="76"/>
    </location>
</feature>
<protein>
    <submittedName>
        <fullName evidence="6">SH3 domain-containing protein</fullName>
    </submittedName>
</protein>
<evidence type="ECO:0000313" key="6">
    <source>
        <dbReference type="WBParaSite" id="HCON_00086800-00001"/>
    </source>
</evidence>
<dbReference type="GO" id="GO:0033565">
    <property type="term" value="C:ESCRT-0 complex"/>
    <property type="evidence" value="ECO:0007669"/>
    <property type="project" value="TreeGrafter"/>
</dbReference>
<dbReference type="PANTHER" id="PTHR45929:SF2">
    <property type="entry name" value="SIGNAL TRANSDUCING ADAPTER MOLECULE 1"/>
    <property type="match status" value="1"/>
</dbReference>
<keyword evidence="1 2" id="KW-0728">SH3 domain</keyword>
<accession>A0A7I4YFX1</accession>
<dbReference type="OrthoDB" id="27823at2759"/>
<organism evidence="5 6">
    <name type="scientific">Haemonchus contortus</name>
    <name type="common">Barber pole worm</name>
    <dbReference type="NCBI Taxonomy" id="6289"/>
    <lineage>
        <taxon>Eukaryota</taxon>
        <taxon>Metazoa</taxon>
        <taxon>Ecdysozoa</taxon>
        <taxon>Nematoda</taxon>
        <taxon>Chromadorea</taxon>
        <taxon>Rhabditida</taxon>
        <taxon>Rhabditina</taxon>
        <taxon>Rhabditomorpha</taxon>
        <taxon>Strongyloidea</taxon>
        <taxon>Trichostrongylidae</taxon>
        <taxon>Haemonchus</taxon>
    </lineage>
</organism>
<feature type="region of interest" description="Disordered" evidence="3">
    <location>
        <begin position="118"/>
        <end position="144"/>
    </location>
</feature>
<dbReference type="PROSITE" id="PS50002">
    <property type="entry name" value="SH3"/>
    <property type="match status" value="3"/>
</dbReference>
<dbReference type="SUPFAM" id="SSF50044">
    <property type="entry name" value="SH3-domain"/>
    <property type="match status" value="4"/>
</dbReference>
<dbReference type="Pfam" id="PF00018">
    <property type="entry name" value="SH3_1"/>
    <property type="match status" value="4"/>
</dbReference>
<feature type="domain" description="SH3" evidence="4">
    <location>
        <begin position="274"/>
        <end position="358"/>
    </location>
</feature>
<dbReference type="GO" id="GO:0043328">
    <property type="term" value="P:protein transport to vacuole involved in ubiquitin-dependent protein catabolic process via the multivesicular body sorting pathway"/>
    <property type="evidence" value="ECO:0007669"/>
    <property type="project" value="TreeGrafter"/>
</dbReference>
<dbReference type="Gene3D" id="2.30.30.40">
    <property type="entry name" value="SH3 Domains"/>
    <property type="match status" value="4"/>
</dbReference>
<dbReference type="PRINTS" id="PR00452">
    <property type="entry name" value="SH3DOMAIN"/>
</dbReference>
<evidence type="ECO:0000313" key="5">
    <source>
        <dbReference type="Proteomes" id="UP000025227"/>
    </source>
</evidence>
<name>A0A7I4YFX1_HAECO</name>
<reference evidence="6" key="1">
    <citation type="submission" date="2020-12" db="UniProtKB">
        <authorList>
            <consortium name="WormBaseParasite"/>
        </authorList>
    </citation>
    <scope>IDENTIFICATION</scope>
    <source>
        <strain evidence="6">MHco3</strain>
    </source>
</reference>
<feature type="domain" description="SH3" evidence="4">
    <location>
        <begin position="376"/>
        <end position="437"/>
    </location>
</feature>
<feature type="compositionally biased region" description="Low complexity" evidence="3">
    <location>
        <begin position="118"/>
        <end position="135"/>
    </location>
</feature>
<dbReference type="AlphaFoldDB" id="A0A7I4YFX1"/>
<feature type="region of interest" description="Disordered" evidence="3">
    <location>
        <begin position="160"/>
        <end position="205"/>
    </location>
</feature>